<feature type="chain" id="PRO_5047486223" evidence="5">
    <location>
        <begin position="30"/>
        <end position="476"/>
    </location>
</feature>
<dbReference type="PANTHER" id="PTHR23221">
    <property type="entry name" value="GLYCOSYLPHOSPHATIDYLINOSITOL PHOSPHOLIPASE D"/>
    <property type="match status" value="1"/>
</dbReference>
<reference evidence="6 7" key="1">
    <citation type="submission" date="2021-01" db="EMBL/GenBank/DDBJ databases">
        <title>WGS of actinomycetes isolated from Thailand.</title>
        <authorList>
            <person name="Thawai C."/>
        </authorList>
    </citation>
    <scope>NUCLEOTIDE SEQUENCE [LARGE SCALE GENOMIC DNA]</scope>
    <source>
        <strain evidence="6 7">CA1R205</strain>
    </source>
</reference>
<dbReference type="InterPro" id="IPR000413">
    <property type="entry name" value="Integrin_alpha"/>
</dbReference>
<keyword evidence="4" id="KW-0325">Glycoprotein</keyword>
<evidence type="ECO:0000256" key="2">
    <source>
        <dbReference type="ARBA" id="ARBA00022737"/>
    </source>
</evidence>
<dbReference type="Pfam" id="PF01839">
    <property type="entry name" value="FG-GAP"/>
    <property type="match status" value="4"/>
</dbReference>
<evidence type="ECO:0000256" key="4">
    <source>
        <dbReference type="ARBA" id="ARBA00023180"/>
    </source>
</evidence>
<sequence length="476" mass="47190">MRTKPLLAAILCSTAVLGVSGLTAVPASAAPSGLKGDFNGDGYADLAVGMPKATVDGSTTAGYVNVVWGGPQGLGHTGSVRISQSSAGVPGTAEAGDQFGTAVASADLNGDGYADLAVTAPGERLKDTGTDHEGTATVVRGSAAGFSGGVTAAKGSWDGRLGQEIAIGDFDHDGAKDLALATAGNGQGGAALLRRGPLTAGSPEDLSLIWTYAAGGARAMTTGDFDGDGTDDLAVTYKGMEASGTHVLSRGASGRWQPGWNTGDYGSDIATGDFDGDGTADLAIGEVQANPEADGTYCQDRLGGAIATVYGKQGTALGGKVSCTTQSSPYVSGTAEPEDNFGGSLAVANLDRDSIDELIVGVSHEAVGTAQDAGSYLWLAAGQDGTLLGPAFTQNSADVEGTAEAGDLFGGDVATGDYNGDGYPDIAAGAPGENARSGGVWFDASREEGEQPPVTSTTPAKLGLSGAVEYGAELGR</sequence>
<dbReference type="PANTHER" id="PTHR23221:SF7">
    <property type="entry name" value="PHOSPHATIDYLINOSITOL-GLYCAN-SPECIFIC PHOSPHOLIPASE D"/>
    <property type="match status" value="1"/>
</dbReference>
<evidence type="ECO:0000313" key="6">
    <source>
        <dbReference type="EMBL" id="MBL1100751.1"/>
    </source>
</evidence>
<name>A0ABS1NLW4_9ACTN</name>
<feature type="signal peptide" evidence="5">
    <location>
        <begin position="1"/>
        <end position="29"/>
    </location>
</feature>
<comment type="caution">
    <text evidence="6">The sequence shown here is derived from an EMBL/GenBank/DDBJ whole genome shotgun (WGS) entry which is preliminary data.</text>
</comment>
<dbReference type="EMBL" id="JAERRF010000022">
    <property type="protein sequence ID" value="MBL1100751.1"/>
    <property type="molecule type" value="Genomic_DNA"/>
</dbReference>
<dbReference type="InterPro" id="IPR013519">
    <property type="entry name" value="Int_alpha_beta-p"/>
</dbReference>
<dbReference type="PRINTS" id="PR01185">
    <property type="entry name" value="INTEGRINA"/>
</dbReference>
<evidence type="ECO:0000256" key="5">
    <source>
        <dbReference type="SAM" id="SignalP"/>
    </source>
</evidence>
<keyword evidence="1 5" id="KW-0732">Signal</keyword>
<dbReference type="PROSITE" id="PS51470">
    <property type="entry name" value="FG_GAP"/>
    <property type="match status" value="2"/>
</dbReference>
<keyword evidence="7" id="KW-1185">Reference proteome</keyword>
<gene>
    <name evidence="6" type="ORF">JK363_29630</name>
</gene>
<dbReference type="Gene3D" id="2.130.10.130">
    <property type="entry name" value="Integrin alpha, N-terminal"/>
    <property type="match status" value="3"/>
</dbReference>
<dbReference type="InterPro" id="IPR013517">
    <property type="entry name" value="FG-GAP"/>
</dbReference>
<proteinExistence type="predicted"/>
<evidence type="ECO:0000256" key="1">
    <source>
        <dbReference type="ARBA" id="ARBA00022729"/>
    </source>
</evidence>
<dbReference type="Proteomes" id="UP000634229">
    <property type="component" value="Unassembled WGS sequence"/>
</dbReference>
<evidence type="ECO:0000313" key="7">
    <source>
        <dbReference type="Proteomes" id="UP000634229"/>
    </source>
</evidence>
<keyword evidence="3" id="KW-0378">Hydrolase</keyword>
<dbReference type="Pfam" id="PF13517">
    <property type="entry name" value="FG-GAP_3"/>
    <property type="match status" value="1"/>
</dbReference>
<evidence type="ECO:0000256" key="3">
    <source>
        <dbReference type="ARBA" id="ARBA00022801"/>
    </source>
</evidence>
<dbReference type="Gene3D" id="2.40.128.340">
    <property type="match status" value="1"/>
</dbReference>
<protein>
    <submittedName>
        <fullName evidence="6">FG-GAP repeat protein</fullName>
    </submittedName>
</protein>
<dbReference type="RefSeq" id="WP_201879571.1">
    <property type="nucleotide sequence ID" value="NZ_JAERRF010000022.1"/>
</dbReference>
<dbReference type="InterPro" id="IPR028994">
    <property type="entry name" value="Integrin_alpha_N"/>
</dbReference>
<dbReference type="SMART" id="SM00191">
    <property type="entry name" value="Int_alpha"/>
    <property type="match status" value="6"/>
</dbReference>
<keyword evidence="2" id="KW-0677">Repeat</keyword>
<accession>A0ABS1NLW4</accession>
<dbReference type="SUPFAM" id="SSF69318">
    <property type="entry name" value="Integrin alpha N-terminal domain"/>
    <property type="match status" value="1"/>
</dbReference>
<organism evidence="6 7">
    <name type="scientific">Streptomyces coffeae</name>
    <dbReference type="NCBI Taxonomy" id="621382"/>
    <lineage>
        <taxon>Bacteria</taxon>
        <taxon>Bacillati</taxon>
        <taxon>Actinomycetota</taxon>
        <taxon>Actinomycetes</taxon>
        <taxon>Kitasatosporales</taxon>
        <taxon>Streptomycetaceae</taxon>
        <taxon>Streptomyces</taxon>
    </lineage>
</organism>